<dbReference type="HOGENOM" id="CLU_2632158_0_0_11"/>
<reference evidence="1 2" key="1">
    <citation type="submission" date="2013-05" db="EMBL/GenBank/DDBJ databases">
        <title>The Genome Sequence of Corynebacterium pyruviciproducens 1773O (ATCC BAA-1742).</title>
        <authorList>
            <consortium name="The Broad Institute Genomics Platform"/>
            <person name="Earl A."/>
            <person name="Ward D."/>
            <person name="Feldgarden M."/>
            <person name="Gevers D."/>
            <person name="Tong J."/>
            <person name="Walker B."/>
            <person name="Young S."/>
            <person name="Zeng Q."/>
            <person name="Gargeya S."/>
            <person name="Fitzgerald M."/>
            <person name="Haas B."/>
            <person name="Abouelleil A."/>
            <person name="Allen A.W."/>
            <person name="Alvarado L."/>
            <person name="Arachchi H.M."/>
            <person name="Berlin A.M."/>
            <person name="Chapman S.B."/>
            <person name="Gainer-Dewar J."/>
            <person name="Goldberg J."/>
            <person name="Griggs A."/>
            <person name="Gujja S."/>
            <person name="Hansen M."/>
            <person name="Howarth C."/>
            <person name="Imamovic A."/>
            <person name="Ireland A."/>
            <person name="Larimer J."/>
            <person name="McCowan C."/>
            <person name="Murphy C."/>
            <person name="Pearson M."/>
            <person name="Poon T.W."/>
            <person name="Priest M."/>
            <person name="Roberts A."/>
            <person name="Saif S."/>
            <person name="Shea T."/>
            <person name="Sisk P."/>
            <person name="Sykes S."/>
            <person name="Wortman J."/>
            <person name="Nusbaum C."/>
            <person name="Birren B."/>
        </authorList>
    </citation>
    <scope>NUCLEOTIDE SEQUENCE [LARGE SCALE GENOMIC DNA]</scope>
    <source>
        <strain evidence="1 2">ATCC BAA-1742</strain>
    </source>
</reference>
<protein>
    <submittedName>
        <fullName evidence="1">Uncharacterized protein</fullName>
    </submittedName>
</protein>
<gene>
    <name evidence="1" type="ORF">HMPREF1219_00990</name>
</gene>
<keyword evidence="2" id="KW-1185">Reference proteome</keyword>
<evidence type="ECO:0000313" key="1">
    <source>
        <dbReference type="EMBL" id="EPD69843.1"/>
    </source>
</evidence>
<sequence length="77" mass="8759">MEFDVIFLTSPKVSETVYSNFRLPHFDQGFYLEEGVKIPPREYFSRPGNFLGTHTTKPPPSGGGFNLKSSPELVRCY</sequence>
<dbReference type="AlphaFoldDB" id="S2YZP4"/>
<name>S2YZP4_9CORY</name>
<comment type="caution">
    <text evidence="1">The sequence shown here is derived from an EMBL/GenBank/DDBJ whole genome shotgun (WGS) entry which is preliminary data.</text>
</comment>
<dbReference type="EMBL" id="ATBY01000011">
    <property type="protein sequence ID" value="EPD69843.1"/>
    <property type="molecule type" value="Genomic_DNA"/>
</dbReference>
<organism evidence="1 2">
    <name type="scientific">Corynebacterium pyruviciproducens ATCC BAA-1742</name>
    <dbReference type="NCBI Taxonomy" id="1125779"/>
    <lineage>
        <taxon>Bacteria</taxon>
        <taxon>Bacillati</taxon>
        <taxon>Actinomycetota</taxon>
        <taxon>Actinomycetes</taxon>
        <taxon>Mycobacteriales</taxon>
        <taxon>Corynebacteriaceae</taxon>
        <taxon>Corynebacterium</taxon>
    </lineage>
</organism>
<evidence type="ECO:0000313" key="2">
    <source>
        <dbReference type="Proteomes" id="UP000014408"/>
    </source>
</evidence>
<accession>S2YZP4</accession>
<dbReference type="Proteomes" id="UP000014408">
    <property type="component" value="Unassembled WGS sequence"/>
</dbReference>
<proteinExistence type="predicted"/>